<dbReference type="Gene3D" id="2.60.40.10">
    <property type="entry name" value="Immunoglobulins"/>
    <property type="match status" value="1"/>
</dbReference>
<dbReference type="SUPFAM" id="SSF49265">
    <property type="entry name" value="Fibronectin type III"/>
    <property type="match status" value="1"/>
</dbReference>
<dbReference type="NCBIfam" id="TIGR04131">
    <property type="entry name" value="Bac_Flav_CTERM"/>
    <property type="match status" value="1"/>
</dbReference>
<organism evidence="1 2">
    <name type="scientific">Dyadobacter beijingensis</name>
    <dbReference type="NCBI Taxonomy" id="365489"/>
    <lineage>
        <taxon>Bacteria</taxon>
        <taxon>Pseudomonadati</taxon>
        <taxon>Bacteroidota</taxon>
        <taxon>Cytophagia</taxon>
        <taxon>Cytophagales</taxon>
        <taxon>Spirosomataceae</taxon>
        <taxon>Dyadobacter</taxon>
    </lineage>
</organism>
<protein>
    <recommendedName>
        <fullName evidence="3">Gliding motility-associated C-terminal domain-containing protein</fullName>
    </recommendedName>
</protein>
<comment type="caution">
    <text evidence="1">The sequence shown here is derived from an EMBL/GenBank/DDBJ whole genome shotgun (WGS) entry which is preliminary data.</text>
</comment>
<accession>A0ABQ2HBT9</accession>
<proteinExistence type="predicted"/>
<gene>
    <name evidence="1" type="ORF">GCM10010967_00310</name>
</gene>
<reference evidence="2" key="1">
    <citation type="journal article" date="2019" name="Int. J. Syst. Evol. Microbiol.">
        <title>The Global Catalogue of Microorganisms (GCM) 10K type strain sequencing project: providing services to taxonomists for standard genome sequencing and annotation.</title>
        <authorList>
            <consortium name="The Broad Institute Genomics Platform"/>
            <consortium name="The Broad Institute Genome Sequencing Center for Infectious Disease"/>
            <person name="Wu L."/>
            <person name="Ma J."/>
        </authorList>
    </citation>
    <scope>NUCLEOTIDE SEQUENCE [LARGE SCALE GENOMIC DNA]</scope>
    <source>
        <strain evidence="2">CGMCC 1.6375</strain>
    </source>
</reference>
<dbReference type="InterPro" id="IPR036116">
    <property type="entry name" value="FN3_sf"/>
</dbReference>
<dbReference type="EMBL" id="BMLI01000001">
    <property type="protein sequence ID" value="GGM72760.1"/>
    <property type="molecule type" value="Genomic_DNA"/>
</dbReference>
<dbReference type="Proteomes" id="UP000632339">
    <property type="component" value="Unassembled WGS sequence"/>
</dbReference>
<dbReference type="InterPro" id="IPR026341">
    <property type="entry name" value="T9SS_type_B"/>
</dbReference>
<dbReference type="Pfam" id="PF13585">
    <property type="entry name" value="CHU_C"/>
    <property type="match status" value="1"/>
</dbReference>
<evidence type="ECO:0008006" key="3">
    <source>
        <dbReference type="Google" id="ProtNLM"/>
    </source>
</evidence>
<evidence type="ECO:0000313" key="2">
    <source>
        <dbReference type="Proteomes" id="UP000632339"/>
    </source>
</evidence>
<sequence>MSTYEGCVPLTVTITNKVQNPILVGYNGNYDGVSQNPSFIDVPSVTYNNPGSFIFLQQAAITTGRVYACRRVKAIETGLIAATYSSCGGGQVSMELTDNAILKAYDQVEIKWGDGITEVWKKGDPLTFRHSYTNVNDKPTITFQGLYSTGVCRAGRVNSLPVTFERPQLNEIQMSAVEMRNDGTLRLTYKGVAGIPTDIQFSTDGTTFATSGRRTTGGTQPYDIKGLNIAQVYKVRLSSEDLCAGTTETQPISSVTLTGNTSNGANSLKWSQYPDAAQFDGYDLLRDGTIIKSFTGVGETSYTDEDVECGTFVEYQVVARLKAATSTSAAVGLKVETGSAKPLNGGSVSVLDAGSIAIKADVPGAGPNTSYELSIERAEAGTTVFKKIITLYNESDYVDNSVKTSELSYCYRMSYQNSCGQKVPVSEPICSILLNKNLTTLNWTADAPILGGFEGYTVVQTGSSGNAEEIPVNKLTNYTVKLNNQSDLEYNFMIRAADATGDFESLSNIVNYRRNAGVFVPDAFTPNGDGFNDVLEAKSEQLRSFNMSVMNRWGVVVFHSDDIAKGWDGTVEGTNAPVGYYYYKMTFVDDIDQTVEKSGTFMLLR</sequence>
<name>A0ABQ2HBT9_9BACT</name>
<evidence type="ECO:0000313" key="1">
    <source>
        <dbReference type="EMBL" id="GGM72760.1"/>
    </source>
</evidence>
<keyword evidence="2" id="KW-1185">Reference proteome</keyword>
<dbReference type="InterPro" id="IPR013783">
    <property type="entry name" value="Ig-like_fold"/>
</dbReference>